<evidence type="ECO:0000259" key="1">
    <source>
        <dbReference type="PROSITE" id="PS51186"/>
    </source>
</evidence>
<evidence type="ECO:0000313" key="3">
    <source>
        <dbReference type="Proteomes" id="UP000542674"/>
    </source>
</evidence>
<dbReference type="InterPro" id="IPR051531">
    <property type="entry name" value="N-acetyltransferase"/>
</dbReference>
<accession>A0A7W7T7C7</accession>
<keyword evidence="2" id="KW-0808">Transferase</keyword>
<dbReference type="SUPFAM" id="SSF55729">
    <property type="entry name" value="Acyl-CoA N-acyltransferases (Nat)"/>
    <property type="match status" value="1"/>
</dbReference>
<organism evidence="2 3">
    <name type="scientific">Saccharothrix violaceirubra</name>
    <dbReference type="NCBI Taxonomy" id="413306"/>
    <lineage>
        <taxon>Bacteria</taxon>
        <taxon>Bacillati</taxon>
        <taxon>Actinomycetota</taxon>
        <taxon>Actinomycetes</taxon>
        <taxon>Pseudonocardiales</taxon>
        <taxon>Pseudonocardiaceae</taxon>
        <taxon>Saccharothrix</taxon>
    </lineage>
</organism>
<dbReference type="InterPro" id="IPR016181">
    <property type="entry name" value="Acyl_CoA_acyltransferase"/>
</dbReference>
<keyword evidence="2" id="KW-0012">Acyltransferase</keyword>
<protein>
    <submittedName>
        <fullName evidence="2">Aminoglycoside 6'-N-acetyltransferase</fullName>
        <ecNumber evidence="2">2.3.1.82</ecNumber>
    </submittedName>
</protein>
<dbReference type="GO" id="GO:0047663">
    <property type="term" value="F:aminoglycoside 6'-N-acetyltransferase activity"/>
    <property type="evidence" value="ECO:0007669"/>
    <property type="project" value="UniProtKB-EC"/>
</dbReference>
<dbReference type="AlphaFoldDB" id="A0A7W7T7C7"/>
<sequence>MRLTTDRLVVRHFTPEDAAAFAAWRSDPEVARYQSWDAPYPEAKAVEFVRELLASDPDAPGWYQYAVEADGLVVGDVGVCLHENGMQAEIGYSVARAHQRRGYATEAVHGVLGFLFEERGLHRVSAECDAHNTPSAKLLTRLGFRLEGRRPENTWTKGAWRDDLLFGLLARDWHT</sequence>
<dbReference type="Gene3D" id="3.40.630.30">
    <property type="match status" value="1"/>
</dbReference>
<dbReference type="PANTHER" id="PTHR43792">
    <property type="entry name" value="GNAT FAMILY, PUTATIVE (AFU_ORTHOLOGUE AFUA_3G00765)-RELATED-RELATED"/>
    <property type="match status" value="1"/>
</dbReference>
<comment type="caution">
    <text evidence="2">The sequence shown here is derived from an EMBL/GenBank/DDBJ whole genome shotgun (WGS) entry which is preliminary data.</text>
</comment>
<proteinExistence type="predicted"/>
<evidence type="ECO:0000313" key="2">
    <source>
        <dbReference type="EMBL" id="MBB4967927.1"/>
    </source>
</evidence>
<dbReference type="Proteomes" id="UP000542674">
    <property type="component" value="Unassembled WGS sequence"/>
</dbReference>
<dbReference type="Pfam" id="PF13302">
    <property type="entry name" value="Acetyltransf_3"/>
    <property type="match status" value="1"/>
</dbReference>
<dbReference type="EMBL" id="JACHJS010000001">
    <property type="protein sequence ID" value="MBB4967927.1"/>
    <property type="molecule type" value="Genomic_DNA"/>
</dbReference>
<dbReference type="InterPro" id="IPR000182">
    <property type="entry name" value="GNAT_dom"/>
</dbReference>
<dbReference type="PROSITE" id="PS51186">
    <property type="entry name" value="GNAT"/>
    <property type="match status" value="1"/>
</dbReference>
<keyword evidence="3" id="KW-1185">Reference proteome</keyword>
<dbReference type="PANTHER" id="PTHR43792:SF1">
    <property type="entry name" value="N-ACETYLTRANSFERASE DOMAIN-CONTAINING PROTEIN"/>
    <property type="match status" value="1"/>
</dbReference>
<dbReference type="RefSeq" id="WP_184673003.1">
    <property type="nucleotide sequence ID" value="NZ_BAABAI010000016.1"/>
</dbReference>
<reference evidence="2 3" key="1">
    <citation type="submission" date="2020-08" db="EMBL/GenBank/DDBJ databases">
        <title>Sequencing the genomes of 1000 actinobacteria strains.</title>
        <authorList>
            <person name="Klenk H.-P."/>
        </authorList>
    </citation>
    <scope>NUCLEOTIDE SEQUENCE [LARGE SCALE GENOMIC DNA]</scope>
    <source>
        <strain evidence="2 3">DSM 45084</strain>
    </source>
</reference>
<gene>
    <name evidence="2" type="ORF">F4559_005286</name>
</gene>
<feature type="domain" description="N-acetyltransferase" evidence="1">
    <location>
        <begin position="8"/>
        <end position="171"/>
    </location>
</feature>
<dbReference type="EC" id="2.3.1.82" evidence="2"/>
<name>A0A7W7T7C7_9PSEU</name>